<dbReference type="Proteomes" id="UP001302676">
    <property type="component" value="Unassembled WGS sequence"/>
</dbReference>
<comment type="caution">
    <text evidence="2">The sequence shown here is derived from an EMBL/GenBank/DDBJ whole genome shotgun (WGS) entry which is preliminary data.</text>
</comment>
<evidence type="ECO:0000313" key="2">
    <source>
        <dbReference type="EMBL" id="KAK4146530.1"/>
    </source>
</evidence>
<keyword evidence="1" id="KW-0472">Membrane</keyword>
<keyword evidence="1" id="KW-1133">Transmembrane helix</keyword>
<gene>
    <name evidence="2" type="ORF">C8A04DRAFT_25758</name>
</gene>
<protein>
    <submittedName>
        <fullName evidence="2">Uncharacterized protein</fullName>
    </submittedName>
</protein>
<dbReference type="RefSeq" id="XP_062639901.1">
    <property type="nucleotide sequence ID" value="XM_062779681.1"/>
</dbReference>
<keyword evidence="1" id="KW-0812">Transmembrane</keyword>
<reference evidence="2" key="2">
    <citation type="submission" date="2023-05" db="EMBL/GenBank/DDBJ databases">
        <authorList>
            <consortium name="Lawrence Berkeley National Laboratory"/>
            <person name="Steindorff A."/>
            <person name="Hensen N."/>
            <person name="Bonometti L."/>
            <person name="Westerberg I."/>
            <person name="Brannstrom I.O."/>
            <person name="Guillou S."/>
            <person name="Cros-Aarteil S."/>
            <person name="Calhoun S."/>
            <person name="Haridas S."/>
            <person name="Kuo A."/>
            <person name="Mondo S."/>
            <person name="Pangilinan J."/>
            <person name="Riley R."/>
            <person name="Labutti K."/>
            <person name="Andreopoulos B."/>
            <person name="Lipzen A."/>
            <person name="Chen C."/>
            <person name="Yanf M."/>
            <person name="Daum C."/>
            <person name="Ng V."/>
            <person name="Clum A."/>
            <person name="Ohm R."/>
            <person name="Martin F."/>
            <person name="Silar P."/>
            <person name="Natvig D."/>
            <person name="Lalanne C."/>
            <person name="Gautier V."/>
            <person name="Ament-Velasquez S.L."/>
            <person name="Kruys A."/>
            <person name="Hutchinson M.I."/>
            <person name="Powell A.J."/>
            <person name="Barry K."/>
            <person name="Miller A.N."/>
            <person name="Grigoriev I.V."/>
            <person name="Debuchy R."/>
            <person name="Gladieux P."/>
            <person name="Thoren M.H."/>
            <person name="Johannesson H."/>
        </authorList>
    </citation>
    <scope>NUCLEOTIDE SEQUENCE</scope>
    <source>
        <strain evidence="2">CBS 141.50</strain>
    </source>
</reference>
<sequence>MSLPLVVCPFSDIEGEGGCVNVYDLAVENMNVRFLGHSILVSGSFIVVLFSRFLASKKRAMLNGGR</sequence>
<dbReference type="AlphaFoldDB" id="A0AAN6V837"/>
<dbReference type="GeneID" id="87816294"/>
<evidence type="ECO:0000256" key="1">
    <source>
        <dbReference type="SAM" id="Phobius"/>
    </source>
</evidence>
<evidence type="ECO:0000313" key="3">
    <source>
        <dbReference type="Proteomes" id="UP001302676"/>
    </source>
</evidence>
<proteinExistence type="predicted"/>
<keyword evidence="3" id="KW-1185">Reference proteome</keyword>
<accession>A0AAN6V837</accession>
<feature type="transmembrane region" description="Helical" evidence="1">
    <location>
        <begin position="34"/>
        <end position="55"/>
    </location>
</feature>
<organism evidence="2 3">
    <name type="scientific">Dichotomopilus funicola</name>
    <dbReference type="NCBI Taxonomy" id="1934379"/>
    <lineage>
        <taxon>Eukaryota</taxon>
        <taxon>Fungi</taxon>
        <taxon>Dikarya</taxon>
        <taxon>Ascomycota</taxon>
        <taxon>Pezizomycotina</taxon>
        <taxon>Sordariomycetes</taxon>
        <taxon>Sordariomycetidae</taxon>
        <taxon>Sordariales</taxon>
        <taxon>Chaetomiaceae</taxon>
        <taxon>Dichotomopilus</taxon>
    </lineage>
</organism>
<reference evidence="2" key="1">
    <citation type="journal article" date="2023" name="Mol. Phylogenet. Evol.">
        <title>Genome-scale phylogeny and comparative genomics of the fungal order Sordariales.</title>
        <authorList>
            <person name="Hensen N."/>
            <person name="Bonometti L."/>
            <person name="Westerberg I."/>
            <person name="Brannstrom I.O."/>
            <person name="Guillou S."/>
            <person name="Cros-Aarteil S."/>
            <person name="Calhoun S."/>
            <person name="Haridas S."/>
            <person name="Kuo A."/>
            <person name="Mondo S."/>
            <person name="Pangilinan J."/>
            <person name="Riley R."/>
            <person name="LaButti K."/>
            <person name="Andreopoulos B."/>
            <person name="Lipzen A."/>
            <person name="Chen C."/>
            <person name="Yan M."/>
            <person name="Daum C."/>
            <person name="Ng V."/>
            <person name="Clum A."/>
            <person name="Steindorff A."/>
            <person name="Ohm R.A."/>
            <person name="Martin F."/>
            <person name="Silar P."/>
            <person name="Natvig D.O."/>
            <person name="Lalanne C."/>
            <person name="Gautier V."/>
            <person name="Ament-Velasquez S.L."/>
            <person name="Kruys A."/>
            <person name="Hutchinson M.I."/>
            <person name="Powell A.J."/>
            <person name="Barry K."/>
            <person name="Miller A.N."/>
            <person name="Grigoriev I.V."/>
            <person name="Debuchy R."/>
            <person name="Gladieux P."/>
            <person name="Hiltunen Thoren M."/>
            <person name="Johannesson H."/>
        </authorList>
    </citation>
    <scope>NUCLEOTIDE SEQUENCE</scope>
    <source>
        <strain evidence="2">CBS 141.50</strain>
    </source>
</reference>
<dbReference type="EMBL" id="MU853561">
    <property type="protein sequence ID" value="KAK4146530.1"/>
    <property type="molecule type" value="Genomic_DNA"/>
</dbReference>
<name>A0AAN6V837_9PEZI</name>